<protein>
    <submittedName>
        <fullName evidence="2">Uncharacterized protein</fullName>
    </submittedName>
</protein>
<dbReference type="RefSeq" id="WP_342070855.1">
    <property type="nucleotide sequence ID" value="NZ_CP151762.1"/>
</dbReference>
<organism evidence="2 3">
    <name type="scientific">Yoonia algicola</name>
    <dbReference type="NCBI Taxonomy" id="3137368"/>
    <lineage>
        <taxon>Bacteria</taxon>
        <taxon>Pseudomonadati</taxon>
        <taxon>Pseudomonadota</taxon>
        <taxon>Alphaproteobacteria</taxon>
        <taxon>Rhodobacterales</taxon>
        <taxon>Paracoccaceae</taxon>
        <taxon>Yoonia</taxon>
    </lineage>
</organism>
<dbReference type="EMBL" id="CP151762">
    <property type="protein sequence ID" value="WZU64490.1"/>
    <property type="molecule type" value="Genomic_DNA"/>
</dbReference>
<gene>
    <name evidence="2" type="ORF">AABB28_04150</name>
</gene>
<evidence type="ECO:0000256" key="1">
    <source>
        <dbReference type="SAM" id="MobiDB-lite"/>
    </source>
</evidence>
<sequence>MTISLPGASRKGLTGLFKRNAATAAKRPTAKKQLGGSDLAKLFDKQARTAKPVKPAKLSEGELNASEQLSTLRGALYSKS</sequence>
<reference evidence="2 3" key="1">
    <citation type="submission" date="2024-04" db="EMBL/GenBank/DDBJ databases">
        <title>Phylogenomic analyses of a clade within the roseobacter group suggest taxonomic reassignments of species of the genera Aestuariivita, Citreicella, Loktanella, Nautella, Pelagibaca, Ruegeria, Thalassobius, Thiobacimonas and Tropicibacter, and the proposal o.</title>
        <authorList>
            <person name="Jeon C.O."/>
        </authorList>
    </citation>
    <scope>NUCLEOTIDE SEQUENCE [LARGE SCALE GENOMIC DNA]</scope>
    <source>
        <strain evidence="2 3">G8-12</strain>
    </source>
</reference>
<proteinExistence type="predicted"/>
<dbReference type="AlphaFoldDB" id="A0AAN0M3W6"/>
<accession>A0AAN0M3W6</accession>
<name>A0AAN0M3W6_9RHOB</name>
<feature type="region of interest" description="Disordered" evidence="1">
    <location>
        <begin position="19"/>
        <end position="38"/>
    </location>
</feature>
<keyword evidence="3" id="KW-1185">Reference proteome</keyword>
<evidence type="ECO:0000313" key="3">
    <source>
        <dbReference type="Proteomes" id="UP001451782"/>
    </source>
</evidence>
<evidence type="ECO:0000313" key="2">
    <source>
        <dbReference type="EMBL" id="WZU64490.1"/>
    </source>
</evidence>
<dbReference type="Proteomes" id="UP001451782">
    <property type="component" value="Chromosome"/>
</dbReference>
<dbReference type="KEGG" id="yag:AABB28_04150"/>